<dbReference type="Proteomes" id="UP000664382">
    <property type="component" value="Unassembled WGS sequence"/>
</dbReference>
<proteinExistence type="predicted"/>
<evidence type="ECO:0000313" key="3">
    <source>
        <dbReference type="Proteomes" id="UP000664382"/>
    </source>
</evidence>
<evidence type="ECO:0000313" key="2">
    <source>
        <dbReference type="EMBL" id="MBO1900926.1"/>
    </source>
</evidence>
<accession>A0A939S7F3</accession>
<dbReference type="SUPFAM" id="SSF56300">
    <property type="entry name" value="Metallo-dependent phosphatases"/>
    <property type="match status" value="1"/>
</dbReference>
<dbReference type="EMBL" id="JAGDYM010000004">
    <property type="protein sequence ID" value="MBO1900926.1"/>
    <property type="molecule type" value="Genomic_DNA"/>
</dbReference>
<feature type="domain" description="Calcineurin-like phosphoesterase" evidence="1">
    <location>
        <begin position="6"/>
        <end position="157"/>
    </location>
</feature>
<reference evidence="2" key="1">
    <citation type="submission" date="2021-03" db="EMBL/GenBank/DDBJ databases">
        <title>Leucobacter chromiisoli sp. nov., isolated from chromium-containing soil of chemical plant.</title>
        <authorList>
            <person name="Xu Z."/>
        </authorList>
    </citation>
    <scope>NUCLEOTIDE SEQUENCE</scope>
    <source>
        <strain evidence="2">S27</strain>
    </source>
</reference>
<dbReference type="RefSeq" id="WP_208095798.1">
    <property type="nucleotide sequence ID" value="NZ_JAGDYM010000004.1"/>
</dbReference>
<evidence type="ECO:0000259" key="1">
    <source>
        <dbReference type="Pfam" id="PF00149"/>
    </source>
</evidence>
<name>A0A939S7F3_9MICO</name>
<dbReference type="InterPro" id="IPR029052">
    <property type="entry name" value="Metallo-depent_PP-like"/>
</dbReference>
<organism evidence="2 3">
    <name type="scientific">Leucobacter weissii</name>
    <dbReference type="NCBI Taxonomy" id="1983706"/>
    <lineage>
        <taxon>Bacteria</taxon>
        <taxon>Bacillati</taxon>
        <taxon>Actinomycetota</taxon>
        <taxon>Actinomycetes</taxon>
        <taxon>Micrococcales</taxon>
        <taxon>Microbacteriaceae</taxon>
        <taxon>Leucobacter</taxon>
    </lineage>
</organism>
<keyword evidence="3" id="KW-1185">Reference proteome</keyword>
<dbReference type="Gene3D" id="3.60.21.10">
    <property type="match status" value="1"/>
</dbReference>
<gene>
    <name evidence="2" type="ORF">J4H92_03060</name>
</gene>
<dbReference type="AlphaFoldDB" id="A0A939S7F3"/>
<dbReference type="Pfam" id="PF00149">
    <property type="entry name" value="Metallophos"/>
    <property type="match status" value="1"/>
</dbReference>
<sequence>MARYWIADLHLGHDSVARRRGFETTEEHDDTVLGQLGRLRRDDVVWVLGDLTSGRPEEEQRALELLRGVDAELHLIAGNHDGVSSIHRRGYRHQREWLEVFGSVQQFGWVRLGGREVLMSHYPYESLGEGPGRGATRYPEFRLPDRGFPLIHGHTHQSTPQAPHPQTGGILTSMYCVSWEVHRDLVGERLLESWIANEHGGGAPPT</sequence>
<dbReference type="InterPro" id="IPR004843">
    <property type="entry name" value="Calcineurin-like_PHP"/>
</dbReference>
<protein>
    <submittedName>
        <fullName evidence="2">Metallophosphoesterase family protein</fullName>
    </submittedName>
</protein>
<comment type="caution">
    <text evidence="2">The sequence shown here is derived from an EMBL/GenBank/DDBJ whole genome shotgun (WGS) entry which is preliminary data.</text>
</comment>
<dbReference type="GO" id="GO:0016787">
    <property type="term" value="F:hydrolase activity"/>
    <property type="evidence" value="ECO:0007669"/>
    <property type="project" value="InterPro"/>
</dbReference>